<dbReference type="Pfam" id="PF15341">
    <property type="entry name" value="SLX9"/>
    <property type="match status" value="1"/>
</dbReference>
<feature type="region of interest" description="Disordered" evidence="5">
    <location>
        <begin position="1"/>
        <end position="46"/>
    </location>
</feature>
<feature type="compositionally biased region" description="Polar residues" evidence="5">
    <location>
        <begin position="10"/>
        <end position="25"/>
    </location>
</feature>
<evidence type="ECO:0000256" key="5">
    <source>
        <dbReference type="SAM" id="MobiDB-lite"/>
    </source>
</evidence>
<evidence type="ECO:0000256" key="4">
    <source>
        <dbReference type="ARBA" id="ARBA00023242"/>
    </source>
</evidence>
<keyword evidence="4" id="KW-0539">Nucleus</keyword>
<gene>
    <name evidence="6" type="ORF">ABVK25_006761</name>
</gene>
<keyword evidence="7" id="KW-1185">Reference proteome</keyword>
<feature type="compositionally biased region" description="Basic residues" evidence="5">
    <location>
        <begin position="26"/>
        <end position="42"/>
    </location>
</feature>
<evidence type="ECO:0000256" key="3">
    <source>
        <dbReference type="ARBA" id="ARBA00021321"/>
    </source>
</evidence>
<evidence type="ECO:0000256" key="2">
    <source>
        <dbReference type="ARBA" id="ARBA00011022"/>
    </source>
</evidence>
<protein>
    <recommendedName>
        <fullName evidence="3">Ribosome biogenesis protein SLX9</fullName>
    </recommendedName>
</protein>
<accession>A0ABR4B4L9</accession>
<evidence type="ECO:0000313" key="6">
    <source>
        <dbReference type="EMBL" id="KAL2052822.1"/>
    </source>
</evidence>
<evidence type="ECO:0000313" key="7">
    <source>
        <dbReference type="Proteomes" id="UP001590951"/>
    </source>
</evidence>
<dbReference type="InterPro" id="IPR028160">
    <property type="entry name" value="Slx9-like"/>
</dbReference>
<evidence type="ECO:0000256" key="1">
    <source>
        <dbReference type="ARBA" id="ARBA00004604"/>
    </source>
</evidence>
<dbReference type="EMBL" id="JBHFEH010000024">
    <property type="protein sequence ID" value="KAL2052822.1"/>
    <property type="molecule type" value="Genomic_DNA"/>
</dbReference>
<reference evidence="6 7" key="1">
    <citation type="submission" date="2024-09" db="EMBL/GenBank/DDBJ databases">
        <title>Rethinking Asexuality: The Enigmatic Case of Functional Sexual Genes in Lepraria (Stereocaulaceae).</title>
        <authorList>
            <person name="Doellman M."/>
            <person name="Sun Y."/>
            <person name="Barcenas-Pena A."/>
            <person name="Lumbsch H.T."/>
            <person name="Grewe F."/>
        </authorList>
    </citation>
    <scope>NUCLEOTIDE SEQUENCE [LARGE SCALE GENOMIC DNA]</scope>
    <source>
        <strain evidence="6 7">Grewe 0041</strain>
    </source>
</reference>
<sequence>MAPRPPTLRPISQSTRPSSRSNPYKTSHKAHKARPKKFKRVAKPAPLLARIKKSAPGTKVSKRRRPSKKLVTNLKALADALPESTSANARAGGGGVTSGEGGEGRSSIRA</sequence>
<dbReference type="Proteomes" id="UP001590951">
    <property type="component" value="Unassembled WGS sequence"/>
</dbReference>
<proteinExistence type="inferred from homology"/>
<name>A0ABR4B4L9_9LECA</name>
<feature type="compositionally biased region" description="Gly residues" evidence="5">
    <location>
        <begin position="91"/>
        <end position="101"/>
    </location>
</feature>
<comment type="caution">
    <text evidence="6">The sequence shown here is derived from an EMBL/GenBank/DDBJ whole genome shotgun (WGS) entry which is preliminary data.</text>
</comment>
<organism evidence="6 7">
    <name type="scientific">Lepraria finkii</name>
    <dbReference type="NCBI Taxonomy" id="1340010"/>
    <lineage>
        <taxon>Eukaryota</taxon>
        <taxon>Fungi</taxon>
        <taxon>Dikarya</taxon>
        <taxon>Ascomycota</taxon>
        <taxon>Pezizomycotina</taxon>
        <taxon>Lecanoromycetes</taxon>
        <taxon>OSLEUM clade</taxon>
        <taxon>Lecanoromycetidae</taxon>
        <taxon>Lecanorales</taxon>
        <taxon>Lecanorineae</taxon>
        <taxon>Stereocaulaceae</taxon>
        <taxon>Lepraria</taxon>
    </lineage>
</organism>
<comment type="subcellular location">
    <subcellularLocation>
        <location evidence="1">Nucleus</location>
        <location evidence="1">Nucleolus</location>
    </subcellularLocation>
</comment>
<comment type="similarity">
    <text evidence="2">Belongs to the SLX9 family.</text>
</comment>
<feature type="region of interest" description="Disordered" evidence="5">
    <location>
        <begin position="79"/>
        <end position="110"/>
    </location>
</feature>